<evidence type="ECO:0008006" key="3">
    <source>
        <dbReference type="Google" id="ProtNLM"/>
    </source>
</evidence>
<dbReference type="Proteomes" id="UP001596220">
    <property type="component" value="Unassembled WGS sequence"/>
</dbReference>
<evidence type="ECO:0000313" key="2">
    <source>
        <dbReference type="Proteomes" id="UP001596220"/>
    </source>
</evidence>
<evidence type="ECO:0000313" key="1">
    <source>
        <dbReference type="EMBL" id="MFC6094984.1"/>
    </source>
</evidence>
<protein>
    <recommendedName>
        <fullName evidence="3">Helix-turn-helix protein</fullName>
    </recommendedName>
</protein>
<proteinExistence type="predicted"/>
<comment type="caution">
    <text evidence="1">The sequence shown here is derived from an EMBL/GenBank/DDBJ whole genome shotgun (WGS) entry which is preliminary data.</text>
</comment>
<organism evidence="1 2">
    <name type="scientific">Saccharothrix lopnurensis</name>
    <dbReference type="NCBI Taxonomy" id="1670621"/>
    <lineage>
        <taxon>Bacteria</taxon>
        <taxon>Bacillati</taxon>
        <taxon>Actinomycetota</taxon>
        <taxon>Actinomycetes</taxon>
        <taxon>Pseudonocardiales</taxon>
        <taxon>Pseudonocardiaceae</taxon>
        <taxon>Saccharothrix</taxon>
    </lineage>
</organism>
<keyword evidence="2" id="KW-1185">Reference proteome</keyword>
<accession>A0ABW1PI41</accession>
<gene>
    <name evidence="1" type="ORF">ACFP3R_37480</name>
</gene>
<dbReference type="EMBL" id="JBHSQO010000097">
    <property type="protein sequence ID" value="MFC6094984.1"/>
    <property type="molecule type" value="Genomic_DNA"/>
</dbReference>
<reference evidence="2" key="1">
    <citation type="journal article" date="2019" name="Int. J. Syst. Evol. Microbiol.">
        <title>The Global Catalogue of Microorganisms (GCM) 10K type strain sequencing project: providing services to taxonomists for standard genome sequencing and annotation.</title>
        <authorList>
            <consortium name="The Broad Institute Genomics Platform"/>
            <consortium name="The Broad Institute Genome Sequencing Center for Infectious Disease"/>
            <person name="Wu L."/>
            <person name="Ma J."/>
        </authorList>
    </citation>
    <scope>NUCLEOTIDE SEQUENCE [LARGE SCALE GENOMIC DNA]</scope>
    <source>
        <strain evidence="2">CGMCC 4.7246</strain>
    </source>
</reference>
<sequence>MRTASAALPAESMSRRELAEAVNEWLWKTTGKRYGLDAHTVARYERGAVRWSGAHYRARLRHVLGATTDAELGFRASGTAPLPRTCAVDRGTDEAGT</sequence>
<dbReference type="RefSeq" id="WP_380643784.1">
    <property type="nucleotide sequence ID" value="NZ_JBHSQO010000097.1"/>
</dbReference>
<name>A0ABW1PI41_9PSEU</name>